<feature type="region of interest" description="Disordered" evidence="1">
    <location>
        <begin position="55"/>
        <end position="113"/>
    </location>
</feature>
<protein>
    <submittedName>
        <fullName evidence="2">Uncharacterized protein</fullName>
    </submittedName>
</protein>
<dbReference type="EMBL" id="JADYXP020000004">
    <property type="protein sequence ID" value="KAL0126066.1"/>
    <property type="molecule type" value="Genomic_DNA"/>
</dbReference>
<sequence length="113" mass="12729">MNFQRDVRRRHPHCRRRFSQGLSGLSRAPINDVIIVCNFPVANRQLPNTTNEVCAEVRPGKSRQAGSKKLQEPKVIREVSSAEPVDLSGSLLPGKREDYSNSHPPAACFTRRH</sequence>
<evidence type="ECO:0000313" key="3">
    <source>
        <dbReference type="Proteomes" id="UP001430953"/>
    </source>
</evidence>
<gene>
    <name evidence="2" type="ORF">PUN28_004878</name>
</gene>
<evidence type="ECO:0000313" key="2">
    <source>
        <dbReference type="EMBL" id="KAL0126066.1"/>
    </source>
</evidence>
<proteinExistence type="predicted"/>
<reference evidence="2 3" key="1">
    <citation type="submission" date="2023-03" db="EMBL/GenBank/DDBJ databases">
        <title>High recombination rates correlate with genetic variation in Cardiocondyla obscurior ants.</title>
        <authorList>
            <person name="Errbii M."/>
        </authorList>
    </citation>
    <scope>NUCLEOTIDE SEQUENCE [LARGE SCALE GENOMIC DNA]</scope>
    <source>
        <strain evidence="2">Alpha-2009</strain>
        <tissue evidence="2">Whole body</tissue>
    </source>
</reference>
<comment type="caution">
    <text evidence="2">The sequence shown here is derived from an EMBL/GenBank/DDBJ whole genome shotgun (WGS) entry which is preliminary data.</text>
</comment>
<dbReference type="AlphaFoldDB" id="A0AAW2GCX8"/>
<dbReference type="Proteomes" id="UP001430953">
    <property type="component" value="Unassembled WGS sequence"/>
</dbReference>
<keyword evidence="3" id="KW-1185">Reference proteome</keyword>
<organism evidence="2 3">
    <name type="scientific">Cardiocondyla obscurior</name>
    <dbReference type="NCBI Taxonomy" id="286306"/>
    <lineage>
        <taxon>Eukaryota</taxon>
        <taxon>Metazoa</taxon>
        <taxon>Ecdysozoa</taxon>
        <taxon>Arthropoda</taxon>
        <taxon>Hexapoda</taxon>
        <taxon>Insecta</taxon>
        <taxon>Pterygota</taxon>
        <taxon>Neoptera</taxon>
        <taxon>Endopterygota</taxon>
        <taxon>Hymenoptera</taxon>
        <taxon>Apocrita</taxon>
        <taxon>Aculeata</taxon>
        <taxon>Formicoidea</taxon>
        <taxon>Formicidae</taxon>
        <taxon>Myrmicinae</taxon>
        <taxon>Cardiocondyla</taxon>
    </lineage>
</organism>
<name>A0AAW2GCX8_9HYME</name>
<accession>A0AAW2GCX8</accession>
<evidence type="ECO:0000256" key="1">
    <source>
        <dbReference type="SAM" id="MobiDB-lite"/>
    </source>
</evidence>